<feature type="region of interest" description="Disordered" evidence="1">
    <location>
        <begin position="52"/>
        <end position="85"/>
    </location>
</feature>
<organism evidence="2 3">
    <name type="scientific">Araneus ventricosus</name>
    <name type="common">Orbweaver spider</name>
    <name type="synonym">Epeira ventricosa</name>
    <dbReference type="NCBI Taxonomy" id="182803"/>
    <lineage>
        <taxon>Eukaryota</taxon>
        <taxon>Metazoa</taxon>
        <taxon>Ecdysozoa</taxon>
        <taxon>Arthropoda</taxon>
        <taxon>Chelicerata</taxon>
        <taxon>Arachnida</taxon>
        <taxon>Araneae</taxon>
        <taxon>Araneomorphae</taxon>
        <taxon>Entelegynae</taxon>
        <taxon>Araneoidea</taxon>
        <taxon>Araneidae</taxon>
        <taxon>Araneus</taxon>
    </lineage>
</organism>
<evidence type="ECO:0000256" key="1">
    <source>
        <dbReference type="SAM" id="MobiDB-lite"/>
    </source>
</evidence>
<feature type="region of interest" description="Disordered" evidence="1">
    <location>
        <begin position="1"/>
        <end position="21"/>
    </location>
</feature>
<evidence type="ECO:0000313" key="3">
    <source>
        <dbReference type="Proteomes" id="UP000499080"/>
    </source>
</evidence>
<dbReference type="AlphaFoldDB" id="A0A4Y2D437"/>
<name>A0A4Y2D437_ARAVE</name>
<reference evidence="2 3" key="1">
    <citation type="journal article" date="2019" name="Sci. Rep.">
        <title>Orb-weaving spider Araneus ventricosus genome elucidates the spidroin gene catalogue.</title>
        <authorList>
            <person name="Kono N."/>
            <person name="Nakamura H."/>
            <person name="Ohtoshi R."/>
            <person name="Moran D.A.P."/>
            <person name="Shinohara A."/>
            <person name="Yoshida Y."/>
            <person name="Fujiwara M."/>
            <person name="Mori M."/>
            <person name="Tomita M."/>
            <person name="Arakawa K."/>
        </authorList>
    </citation>
    <scope>NUCLEOTIDE SEQUENCE [LARGE SCALE GENOMIC DNA]</scope>
</reference>
<feature type="compositionally biased region" description="Acidic residues" evidence="1">
    <location>
        <begin position="70"/>
        <end position="85"/>
    </location>
</feature>
<proteinExistence type="predicted"/>
<evidence type="ECO:0008006" key="4">
    <source>
        <dbReference type="Google" id="ProtNLM"/>
    </source>
</evidence>
<evidence type="ECO:0000313" key="2">
    <source>
        <dbReference type="EMBL" id="GBM11431.1"/>
    </source>
</evidence>
<dbReference type="EMBL" id="BGPR01000299">
    <property type="protein sequence ID" value="GBM11431.1"/>
    <property type="molecule type" value="Genomic_DNA"/>
</dbReference>
<comment type="caution">
    <text evidence="2">The sequence shown here is derived from an EMBL/GenBank/DDBJ whole genome shotgun (WGS) entry which is preliminary data.</text>
</comment>
<protein>
    <recommendedName>
        <fullName evidence="4">DDE-1 domain-containing protein</fullName>
    </recommendedName>
</protein>
<gene>
    <name evidence="2" type="ORF">AVEN_249164_1</name>
</gene>
<dbReference type="Proteomes" id="UP000499080">
    <property type="component" value="Unassembled WGS sequence"/>
</dbReference>
<sequence length="85" mass="9195">MKSLLFLGSGDLQDASKAKTNDPEALNLISAAWDSVDKKCFTNVFNKAGFLKSESNDEISPSPSDHNGTEEEEDSVAEGENFPEV</sequence>
<keyword evidence="3" id="KW-1185">Reference proteome</keyword>
<accession>A0A4Y2D437</accession>